<organism evidence="1 2">
    <name type="scientific">Pristionchus pacificus</name>
    <name type="common">Parasitic nematode worm</name>
    <dbReference type="NCBI Taxonomy" id="54126"/>
    <lineage>
        <taxon>Eukaryota</taxon>
        <taxon>Metazoa</taxon>
        <taxon>Ecdysozoa</taxon>
        <taxon>Nematoda</taxon>
        <taxon>Chromadorea</taxon>
        <taxon>Rhabditida</taxon>
        <taxon>Rhabditina</taxon>
        <taxon>Diplogasteromorpha</taxon>
        <taxon>Diplogasteroidea</taxon>
        <taxon>Neodiplogasteridae</taxon>
        <taxon>Pristionchus</taxon>
    </lineage>
</organism>
<sequence>MYFEYSSYPLSAEYWTQDMISSLYRRRVTGFTGSHIVRAIATSPLYKDKSIAAAGRSEAKVRASLKEIADDIGGIEWSLRSGRVRGWVLPGVDRSIVQRSQYYDYHVNGKQPFQISTYFTFGSFSSALFLATWASAFSFMCKYEWSRNFLSAHPELCSFYIFNLFRPPRSVVAPTRRATSVPCVASAALTILEDANTLPRNGGVYTTASAFRDTHIFEYLKSFGITFEMIEDKEKSRL</sequence>
<dbReference type="PANTHER" id="PTHR12286:SF5">
    <property type="entry name" value="SACCHAROPINE DEHYDROGENASE-LIKE OXIDOREDUCTASE"/>
    <property type="match status" value="1"/>
</dbReference>
<protein>
    <submittedName>
        <fullName evidence="1">Uncharacterized protein</fullName>
    </submittedName>
</protein>
<name>A0A2A6D287_PRIPA</name>
<reference evidence="1" key="2">
    <citation type="submission" date="2022-06" db="UniProtKB">
        <authorList>
            <consortium name="EnsemblMetazoa"/>
        </authorList>
    </citation>
    <scope>IDENTIFICATION</scope>
    <source>
        <strain evidence="1">PS312</strain>
    </source>
</reference>
<proteinExistence type="predicted"/>
<dbReference type="Proteomes" id="UP000005239">
    <property type="component" value="Unassembled WGS sequence"/>
</dbReference>
<dbReference type="InterPro" id="IPR051276">
    <property type="entry name" value="Saccharopine_DH-like_oxidrdct"/>
</dbReference>
<keyword evidence="2" id="KW-1185">Reference proteome</keyword>
<gene>
    <name evidence="1" type="primary">WBGene00115386</name>
</gene>
<dbReference type="EnsemblMetazoa" id="PPA25832.1">
    <property type="protein sequence ID" value="PPA25832.1"/>
    <property type="gene ID" value="WBGene00115386"/>
</dbReference>
<accession>A0A8R1YMH3</accession>
<reference evidence="2" key="1">
    <citation type="journal article" date="2008" name="Nat. Genet.">
        <title>The Pristionchus pacificus genome provides a unique perspective on nematode lifestyle and parasitism.</title>
        <authorList>
            <person name="Dieterich C."/>
            <person name="Clifton S.W."/>
            <person name="Schuster L.N."/>
            <person name="Chinwalla A."/>
            <person name="Delehaunty K."/>
            <person name="Dinkelacker I."/>
            <person name="Fulton L."/>
            <person name="Fulton R."/>
            <person name="Godfrey J."/>
            <person name="Minx P."/>
            <person name="Mitreva M."/>
            <person name="Roeseler W."/>
            <person name="Tian H."/>
            <person name="Witte H."/>
            <person name="Yang S.P."/>
            <person name="Wilson R.K."/>
            <person name="Sommer R.J."/>
        </authorList>
    </citation>
    <scope>NUCLEOTIDE SEQUENCE [LARGE SCALE GENOMIC DNA]</scope>
    <source>
        <strain evidence="2">PS312</strain>
    </source>
</reference>
<dbReference type="GO" id="GO:0016020">
    <property type="term" value="C:membrane"/>
    <property type="evidence" value="ECO:0007669"/>
    <property type="project" value="GOC"/>
</dbReference>
<dbReference type="OrthoDB" id="10268090at2759"/>
<dbReference type="PANTHER" id="PTHR12286">
    <property type="entry name" value="SACCHAROPINE DEHYDROGENASE-LIKE OXIDOREDUCTASE"/>
    <property type="match status" value="1"/>
</dbReference>
<evidence type="ECO:0000313" key="2">
    <source>
        <dbReference type="Proteomes" id="UP000005239"/>
    </source>
</evidence>
<evidence type="ECO:0000313" key="1">
    <source>
        <dbReference type="EnsemblMetazoa" id="PPA25832.1"/>
    </source>
</evidence>
<dbReference type="GO" id="GO:0005811">
    <property type="term" value="C:lipid droplet"/>
    <property type="evidence" value="ECO:0000318"/>
    <property type="project" value="GO_Central"/>
</dbReference>
<accession>A0A2A6D287</accession>
<dbReference type="AlphaFoldDB" id="A0A2A6D287"/>
<dbReference type="GO" id="GO:0009247">
    <property type="term" value="P:glycolipid biosynthetic process"/>
    <property type="evidence" value="ECO:0000318"/>
    <property type="project" value="GO_Central"/>
</dbReference>